<organism evidence="1 2">
    <name type="scientific">Nesidiocoris tenuis</name>
    <dbReference type="NCBI Taxonomy" id="355587"/>
    <lineage>
        <taxon>Eukaryota</taxon>
        <taxon>Metazoa</taxon>
        <taxon>Ecdysozoa</taxon>
        <taxon>Arthropoda</taxon>
        <taxon>Hexapoda</taxon>
        <taxon>Insecta</taxon>
        <taxon>Pterygota</taxon>
        <taxon>Neoptera</taxon>
        <taxon>Paraneoptera</taxon>
        <taxon>Hemiptera</taxon>
        <taxon>Heteroptera</taxon>
        <taxon>Panheteroptera</taxon>
        <taxon>Cimicomorpha</taxon>
        <taxon>Miridae</taxon>
        <taxon>Dicyphina</taxon>
        <taxon>Nesidiocoris</taxon>
    </lineage>
</organism>
<sequence>MRDCEFGCDVVAKLWLADSPGRSTNSGGGSTGISALPVPFSRSIFVKVEQIEKNAAK</sequence>
<proteinExistence type="predicted"/>
<dbReference type="EMBL" id="CADCXU010000795">
    <property type="protein sequence ID" value="CAA9993570.1"/>
    <property type="molecule type" value="Genomic_DNA"/>
</dbReference>
<protein>
    <submittedName>
        <fullName evidence="1">Uncharacterized protein</fullName>
    </submittedName>
</protein>
<dbReference type="Proteomes" id="UP000479000">
    <property type="component" value="Unassembled WGS sequence"/>
</dbReference>
<reference evidence="1 2" key="1">
    <citation type="submission" date="2020-02" db="EMBL/GenBank/DDBJ databases">
        <authorList>
            <person name="Ferguson B K."/>
        </authorList>
    </citation>
    <scope>NUCLEOTIDE SEQUENCE [LARGE SCALE GENOMIC DNA]</scope>
</reference>
<name>A0A6H5FWQ9_9HEMI</name>
<accession>A0A6H5FWQ9</accession>
<evidence type="ECO:0000313" key="2">
    <source>
        <dbReference type="Proteomes" id="UP000479000"/>
    </source>
</evidence>
<gene>
    <name evidence="1" type="ORF">NTEN_LOCUS499</name>
</gene>
<dbReference type="AlphaFoldDB" id="A0A6H5FWQ9"/>
<keyword evidence="2" id="KW-1185">Reference proteome</keyword>
<evidence type="ECO:0000313" key="1">
    <source>
        <dbReference type="EMBL" id="CAA9993570.1"/>
    </source>
</evidence>